<feature type="region of interest" description="Disordered" evidence="1">
    <location>
        <begin position="339"/>
        <end position="365"/>
    </location>
</feature>
<dbReference type="InterPro" id="IPR036915">
    <property type="entry name" value="Cyclin-like_sf"/>
</dbReference>
<keyword evidence="2" id="KW-0808">Transferase</keyword>
<dbReference type="PANTHER" id="PTHR15615">
    <property type="match status" value="1"/>
</dbReference>
<feature type="compositionally biased region" description="Polar residues" evidence="1">
    <location>
        <begin position="127"/>
        <end position="151"/>
    </location>
</feature>
<keyword evidence="2" id="KW-0418">Kinase</keyword>
<dbReference type="GO" id="GO:0000307">
    <property type="term" value="C:cyclin-dependent protein kinase holoenzyme complex"/>
    <property type="evidence" value="ECO:0007669"/>
    <property type="project" value="TreeGrafter"/>
</dbReference>
<dbReference type="EMBL" id="WIGM01001414">
    <property type="protein sequence ID" value="KAF6798157.1"/>
    <property type="molecule type" value="Genomic_DNA"/>
</dbReference>
<proteinExistence type="predicted"/>
<protein>
    <submittedName>
        <fullName evidence="2">Cyclin-dependent protein kinase complex component</fullName>
    </submittedName>
</protein>
<dbReference type="PANTHER" id="PTHR15615:SF32">
    <property type="entry name" value="PROTEIN KINASE COMPLEX COMPONENT, PUTATIVE (AFU_ORTHOLOGUE AFUA_2G07660)-RELATED"/>
    <property type="match status" value="1"/>
</dbReference>
<sequence>MSSPLLKEVESKWGDAPKPPTPPRPSQVSKAVLDNEEAVLDDEDPPNVPYHGDLDDEFSKVTPRAAMRLVGRGIELLVQITGDIPPTPPPTSPTVPNMRGMMAERELIRSNSEKNLARMMQEAARETAQSAASSSRDTPASSQLGGLTISTPEPIDGVRLRQRPRPWPSFLQPPPRSRPPEPYIIVGENQQPINVQHSAISRRFYARQVPPFTVSAWLERFHTYCPMSTGVYLAASMWIHRLVVKDQSIVLSTRSAHRLTLAALWVSMKALEDNSWSQSKISKIGGIARAELTRLEIGFLFLTNFELAVTRETLKTHWEVLKAEDRLSELYQRLPVHPQHRYRAGPGPPKEQAPAGKENERPDGQ</sequence>
<accession>A0A8H6ITY9</accession>
<comment type="caution">
    <text evidence="2">The sequence shown here is derived from an EMBL/GenBank/DDBJ whole genome shotgun (WGS) entry which is preliminary data.</text>
</comment>
<feature type="region of interest" description="Disordered" evidence="1">
    <location>
        <begin position="1"/>
        <end position="29"/>
    </location>
</feature>
<evidence type="ECO:0000313" key="3">
    <source>
        <dbReference type="Proteomes" id="UP000639643"/>
    </source>
</evidence>
<dbReference type="Gene3D" id="1.10.472.10">
    <property type="entry name" value="Cyclin-like"/>
    <property type="match status" value="1"/>
</dbReference>
<dbReference type="CDD" id="cd20558">
    <property type="entry name" value="CYCLIN_ScPCL7-like"/>
    <property type="match status" value="1"/>
</dbReference>
<evidence type="ECO:0000313" key="2">
    <source>
        <dbReference type="EMBL" id="KAF6798157.1"/>
    </source>
</evidence>
<dbReference type="Proteomes" id="UP000639643">
    <property type="component" value="Unassembled WGS sequence"/>
</dbReference>
<dbReference type="GO" id="GO:0016538">
    <property type="term" value="F:cyclin-dependent protein serine/threonine kinase regulator activity"/>
    <property type="evidence" value="ECO:0007669"/>
    <property type="project" value="TreeGrafter"/>
</dbReference>
<keyword evidence="3" id="KW-1185">Reference proteome</keyword>
<reference evidence="2" key="1">
    <citation type="journal article" date="2020" name="Phytopathology">
        <title>Genome Sequence Resources of Colletotrichum truncatum, C. plurivorum, C. musicola, and C. sojae: Four Species Pathogenic to Soybean (Glycine max).</title>
        <authorList>
            <person name="Rogerio F."/>
            <person name="Boufleur T.R."/>
            <person name="Ciampi-Guillardi M."/>
            <person name="Sukno S.A."/>
            <person name="Thon M.R."/>
            <person name="Massola Junior N.S."/>
            <person name="Baroncelli R."/>
        </authorList>
    </citation>
    <scope>NUCLEOTIDE SEQUENCE</scope>
    <source>
        <strain evidence="2">LFN0074</strain>
    </source>
</reference>
<gene>
    <name evidence="2" type="ORF">CMUS01_15739</name>
</gene>
<organism evidence="2 3">
    <name type="scientific">Colletotrichum musicola</name>
    <dbReference type="NCBI Taxonomy" id="2175873"/>
    <lineage>
        <taxon>Eukaryota</taxon>
        <taxon>Fungi</taxon>
        <taxon>Dikarya</taxon>
        <taxon>Ascomycota</taxon>
        <taxon>Pezizomycotina</taxon>
        <taxon>Sordariomycetes</taxon>
        <taxon>Hypocreomycetidae</taxon>
        <taxon>Glomerellales</taxon>
        <taxon>Glomerellaceae</taxon>
        <taxon>Colletotrichum</taxon>
        <taxon>Colletotrichum orchidearum species complex</taxon>
    </lineage>
</organism>
<dbReference type="GO" id="GO:0016301">
    <property type="term" value="F:kinase activity"/>
    <property type="evidence" value="ECO:0007669"/>
    <property type="project" value="UniProtKB-KW"/>
</dbReference>
<dbReference type="GO" id="GO:0019901">
    <property type="term" value="F:protein kinase binding"/>
    <property type="evidence" value="ECO:0007669"/>
    <property type="project" value="InterPro"/>
</dbReference>
<feature type="region of interest" description="Disordered" evidence="1">
    <location>
        <begin position="124"/>
        <end position="154"/>
    </location>
</feature>
<dbReference type="AlphaFoldDB" id="A0A8H6ITY9"/>
<name>A0A8H6ITY9_9PEZI</name>
<evidence type="ECO:0000256" key="1">
    <source>
        <dbReference type="SAM" id="MobiDB-lite"/>
    </source>
</evidence>
<dbReference type="SUPFAM" id="SSF47954">
    <property type="entry name" value="Cyclin-like"/>
    <property type="match status" value="1"/>
</dbReference>
<dbReference type="InterPro" id="IPR013922">
    <property type="entry name" value="Cyclin_PHO80-like"/>
</dbReference>
<dbReference type="Pfam" id="PF08613">
    <property type="entry name" value="Cyclin"/>
    <property type="match status" value="1"/>
</dbReference>
<dbReference type="OrthoDB" id="5304883at2759"/>
<dbReference type="GO" id="GO:0005634">
    <property type="term" value="C:nucleus"/>
    <property type="evidence" value="ECO:0007669"/>
    <property type="project" value="TreeGrafter"/>
</dbReference>